<evidence type="ECO:0000256" key="2">
    <source>
        <dbReference type="ARBA" id="ARBA00022723"/>
    </source>
</evidence>
<dbReference type="InterPro" id="IPR003785">
    <property type="entry name" value="Creatininase/forma_Hydrolase"/>
</dbReference>
<accession>A0AAP2Z4G6</accession>
<dbReference type="EMBL" id="JAOPKB010000031">
    <property type="protein sequence ID" value="MCU4975958.1"/>
    <property type="molecule type" value="Genomic_DNA"/>
</dbReference>
<dbReference type="Pfam" id="PF02633">
    <property type="entry name" value="Creatininase"/>
    <property type="match status" value="1"/>
</dbReference>
<evidence type="ECO:0000256" key="1">
    <source>
        <dbReference type="ARBA" id="ARBA00001947"/>
    </source>
</evidence>
<organism evidence="5 8">
    <name type="scientific">Natronoglomus mannanivorans</name>
    <dbReference type="NCBI Taxonomy" id="2979990"/>
    <lineage>
        <taxon>Archaea</taxon>
        <taxon>Methanobacteriati</taxon>
        <taxon>Methanobacteriota</taxon>
        <taxon>Stenosarchaea group</taxon>
        <taxon>Halobacteria</taxon>
        <taxon>Halobacteriales</taxon>
        <taxon>Natrialbaceae</taxon>
        <taxon>Natronoglomus</taxon>
    </lineage>
</organism>
<dbReference type="PANTHER" id="PTHR35005:SF1">
    <property type="entry name" value="2-AMINO-5-FORMYLAMINO-6-RIBOSYLAMINOPYRIMIDIN-4(3H)-ONE 5'-MONOPHOSPHATE DEFORMYLASE"/>
    <property type="match status" value="1"/>
</dbReference>
<evidence type="ECO:0000313" key="8">
    <source>
        <dbReference type="Proteomes" id="UP001321018"/>
    </source>
</evidence>
<evidence type="ECO:0000256" key="4">
    <source>
        <dbReference type="ARBA" id="ARBA00022833"/>
    </source>
</evidence>
<dbReference type="GO" id="GO:0009231">
    <property type="term" value="P:riboflavin biosynthetic process"/>
    <property type="evidence" value="ECO:0007669"/>
    <property type="project" value="TreeGrafter"/>
</dbReference>
<evidence type="ECO:0000313" key="6">
    <source>
        <dbReference type="EMBL" id="MCU4975958.1"/>
    </source>
</evidence>
<dbReference type="AlphaFoldDB" id="A0AAP2Z4G6"/>
<dbReference type="SUPFAM" id="SSF102215">
    <property type="entry name" value="Creatininase"/>
    <property type="match status" value="1"/>
</dbReference>
<comment type="caution">
    <text evidence="5">The sequence shown here is derived from an EMBL/GenBank/DDBJ whole genome shotgun (WGS) entry which is preliminary data.</text>
</comment>
<evidence type="ECO:0000313" key="5">
    <source>
        <dbReference type="EMBL" id="MCU4744370.1"/>
    </source>
</evidence>
<keyword evidence="2" id="KW-0479">Metal-binding</keyword>
<proteinExistence type="predicted"/>
<name>A0AAP2Z4G6_9EURY</name>
<dbReference type="Proteomes" id="UP001321018">
    <property type="component" value="Unassembled WGS sequence"/>
</dbReference>
<keyword evidence="7" id="KW-1185">Reference proteome</keyword>
<gene>
    <name evidence="6" type="ORF">OB955_25110</name>
    <name evidence="5" type="ORF">OB960_23630</name>
</gene>
<dbReference type="GO" id="GO:0046872">
    <property type="term" value="F:metal ion binding"/>
    <property type="evidence" value="ECO:0007669"/>
    <property type="project" value="UniProtKB-KW"/>
</dbReference>
<comment type="cofactor">
    <cofactor evidence="1">
        <name>Zn(2+)</name>
        <dbReference type="ChEBI" id="CHEBI:29105"/>
    </cofactor>
</comment>
<keyword evidence="4" id="KW-0862">Zinc</keyword>
<dbReference type="PANTHER" id="PTHR35005">
    <property type="entry name" value="3-DEHYDRO-SCYLLO-INOSOSE HYDROLASE"/>
    <property type="match status" value="1"/>
</dbReference>
<dbReference type="EMBL" id="JAOPKA010000027">
    <property type="protein sequence ID" value="MCU4744370.1"/>
    <property type="molecule type" value="Genomic_DNA"/>
</dbReference>
<protein>
    <submittedName>
        <fullName evidence="5">Creatininase family protein</fullName>
    </submittedName>
</protein>
<evidence type="ECO:0000313" key="7">
    <source>
        <dbReference type="Proteomes" id="UP001320972"/>
    </source>
</evidence>
<sequence>MPSEAPIPSSHSWGDRTYTDIAATGERDGSILVLPIGSIEQHGPHLPVATDTILVDAITSLGAERVEGDVPILTLPPFWSGYSPHHLEFGGTVSLEFDHLLAVIEDIADTALENGFDALILVNGHGGNKALLSAAVSTIGVENDDAEVLGLTYFELAASFIDEVRDTKIGGMAHAGEFETSLLLYLRDDLVDTDAMDGMYLEEPYDLALSDLHEGGPLAVYRGFEEYSANGAIGDPSQASATKGKQIYELLGDELESLIREVHERNSS</sequence>
<dbReference type="GO" id="GO:0016811">
    <property type="term" value="F:hydrolase activity, acting on carbon-nitrogen (but not peptide) bonds, in linear amides"/>
    <property type="evidence" value="ECO:0007669"/>
    <property type="project" value="TreeGrafter"/>
</dbReference>
<dbReference type="Gene3D" id="3.40.50.10310">
    <property type="entry name" value="Creatininase"/>
    <property type="match status" value="1"/>
</dbReference>
<dbReference type="Proteomes" id="UP001320972">
    <property type="component" value="Unassembled WGS sequence"/>
</dbReference>
<keyword evidence="3" id="KW-0378">Hydrolase</keyword>
<evidence type="ECO:0000256" key="3">
    <source>
        <dbReference type="ARBA" id="ARBA00022801"/>
    </source>
</evidence>
<dbReference type="InterPro" id="IPR024087">
    <property type="entry name" value="Creatininase-like_sf"/>
</dbReference>
<reference evidence="5 7" key="1">
    <citation type="submission" date="2022-09" db="EMBL/GenBank/DDBJ databases">
        <title>Enrichment on poylsaccharides allowed isolation of novel metabolic and taxonomic groups of Haloarchaea.</title>
        <authorList>
            <person name="Sorokin D.Y."/>
            <person name="Elcheninov A.G."/>
            <person name="Khizhniak T.V."/>
            <person name="Kolganova T.V."/>
            <person name="Kublanov I.V."/>
        </authorList>
    </citation>
    <scope>NUCLEOTIDE SEQUENCE</scope>
    <source>
        <strain evidence="6 7">AArc-m2/3/4</strain>
        <strain evidence="5">AArc-xg1-1</strain>
    </source>
</reference>
<dbReference type="RefSeq" id="WP_338006177.1">
    <property type="nucleotide sequence ID" value="NZ_JAOPKA010000027.1"/>
</dbReference>